<dbReference type="GO" id="GO:0043022">
    <property type="term" value="F:ribosome binding"/>
    <property type="evidence" value="ECO:0007669"/>
    <property type="project" value="TreeGrafter"/>
</dbReference>
<dbReference type="InterPro" id="IPR005225">
    <property type="entry name" value="Small_GTP-bd"/>
</dbReference>
<evidence type="ECO:0000256" key="5">
    <source>
        <dbReference type="ARBA" id="ARBA00022741"/>
    </source>
</evidence>
<feature type="compositionally biased region" description="Basic residues" evidence="11">
    <location>
        <begin position="465"/>
        <end position="474"/>
    </location>
</feature>
<dbReference type="PRINTS" id="PR00326">
    <property type="entry name" value="GTP1OBG"/>
</dbReference>
<dbReference type="FunFam" id="3.30.300.20:FF:000004">
    <property type="entry name" value="GTPase Der"/>
    <property type="match status" value="1"/>
</dbReference>
<dbReference type="InterPro" id="IPR027417">
    <property type="entry name" value="P-loop_NTPase"/>
</dbReference>
<comment type="subunit">
    <text evidence="8">Associates with the 50S ribosomal subunit.</text>
</comment>
<dbReference type="AlphaFoldDB" id="A0A410H1S8"/>
<evidence type="ECO:0000256" key="4">
    <source>
        <dbReference type="ARBA" id="ARBA00022737"/>
    </source>
</evidence>
<keyword evidence="5 8" id="KW-0547">Nucleotide-binding</keyword>
<sequence>MSKTVIALVGRPNVGKSTLFNRLTRSRDAIVADYPGLTRDRQYGTGRVGGQPYIVVDTGGLSGEQEGVDPLMAGQVQMAISEADAVLFLVDGRSGLIPADETIAGYIRHFDKPVYLLVNKAEGHDKTMMASDFYQMGLGDPFVISSAHGDNVNEVMEAVLAEVGRDEEDEDELDLDKHPGIRVAVIGRPNVGKSTLINRMIGEERVVAFDMPGTTRDSIYVPFERAGQLYTLIDTAGVRRRKNIKEKIEKFSIVKAIEAMESSNVVVLVIDGSEGITDQDLTLLGLALESGRGLILAINKWDNLSQEQRDKIKHELEYKLHFVDYAKKHLISALHGTGVGDLFKTIGAVYRAAMKQVSTSDLNRVLTQAVLDHQPPLIGGRRVKLRYAHLGGLNPPRVIIHGTQVDKLPQAYTKYLMNVFRKAFKWVGTPVMIEYKVTANPYENRKSNFTHRRGKSESQAENAYLKRKKKKSHSRNAGPISWGWNVKPAQLFAEMVE</sequence>
<organism evidence="13 14">
    <name type="scientific">Hydrogenovibrio thermophilus</name>
    <dbReference type="NCBI Taxonomy" id="265883"/>
    <lineage>
        <taxon>Bacteria</taxon>
        <taxon>Pseudomonadati</taxon>
        <taxon>Pseudomonadota</taxon>
        <taxon>Gammaproteobacteria</taxon>
        <taxon>Thiotrichales</taxon>
        <taxon>Piscirickettsiaceae</taxon>
        <taxon>Hydrogenovibrio</taxon>
    </lineage>
</organism>
<protein>
    <recommendedName>
        <fullName evidence="2 8">GTPase Der</fullName>
    </recommendedName>
    <alternativeName>
        <fullName evidence="7 8">GTP-binding protein EngA</fullName>
    </alternativeName>
</protein>
<evidence type="ECO:0000259" key="12">
    <source>
        <dbReference type="PROSITE" id="PS51712"/>
    </source>
</evidence>
<dbReference type="HAMAP" id="MF_00195">
    <property type="entry name" value="GTPase_Der"/>
    <property type="match status" value="1"/>
</dbReference>
<dbReference type="FunFam" id="3.40.50.300:FF:000040">
    <property type="entry name" value="GTPase Der"/>
    <property type="match status" value="1"/>
</dbReference>
<evidence type="ECO:0000256" key="8">
    <source>
        <dbReference type="HAMAP-Rule" id="MF_00195"/>
    </source>
</evidence>
<evidence type="ECO:0000256" key="7">
    <source>
        <dbReference type="ARBA" id="ARBA00032345"/>
    </source>
</evidence>
<evidence type="ECO:0000256" key="6">
    <source>
        <dbReference type="ARBA" id="ARBA00023134"/>
    </source>
</evidence>
<dbReference type="InterPro" id="IPR015946">
    <property type="entry name" value="KH_dom-like_a/b"/>
</dbReference>
<dbReference type="FunFam" id="3.40.50.300:FF:000057">
    <property type="entry name" value="GTPase Der"/>
    <property type="match status" value="1"/>
</dbReference>
<dbReference type="RefSeq" id="WP_128384514.1">
    <property type="nucleotide sequence ID" value="NZ_CP035033.1"/>
</dbReference>
<reference evidence="13 14" key="1">
    <citation type="journal article" date="2018" name="Environ. Microbiol.">
        <title>Genomes of ubiquitous marine and hypersaline Hydrogenovibrio, Thiomicrorhabdus and Thiomicrospira spp. encode a diversity of mechanisms to sustain chemolithoautotrophy in heterogeneous environments.</title>
        <authorList>
            <person name="Scott K.M."/>
            <person name="Williams J."/>
            <person name="Porter C.M.B."/>
            <person name="Russel S."/>
            <person name="Harmer T.L."/>
            <person name="Paul J.H."/>
            <person name="Antonen K.M."/>
            <person name="Bridges M.K."/>
            <person name="Camper G.J."/>
            <person name="Campla C.K."/>
            <person name="Casella L.G."/>
            <person name="Chase E."/>
            <person name="Conrad J.W."/>
            <person name="Cruz M.C."/>
            <person name="Dunlap D.S."/>
            <person name="Duran L."/>
            <person name="Fahsbender E.M."/>
            <person name="Goldsmith D.B."/>
            <person name="Keeley R.F."/>
            <person name="Kondoff M.R."/>
            <person name="Kussy B.I."/>
            <person name="Lane M.K."/>
            <person name="Lawler S."/>
            <person name="Leigh B.A."/>
            <person name="Lewis C."/>
            <person name="Lostal L.M."/>
            <person name="Marking D."/>
            <person name="Mancera P.A."/>
            <person name="McClenthan E.C."/>
            <person name="McIntyre E.A."/>
            <person name="Mine J.A."/>
            <person name="Modi S."/>
            <person name="Moore B.D."/>
            <person name="Morgan W.A."/>
            <person name="Nelson K.M."/>
            <person name="Nguyen K.N."/>
            <person name="Ogburn N."/>
            <person name="Parrino D.G."/>
            <person name="Pedapudi A.D."/>
            <person name="Pelham R.P."/>
            <person name="Preece A.M."/>
            <person name="Rampersad E.A."/>
            <person name="Richardson J.C."/>
            <person name="Rodgers C.M."/>
            <person name="Schaffer B.L."/>
            <person name="Sheridan N.E."/>
            <person name="Solone M.R."/>
            <person name="Staley Z.R."/>
            <person name="Tabuchi M."/>
            <person name="Waide R.J."/>
            <person name="Wanjugi P.W."/>
            <person name="Young S."/>
            <person name="Clum A."/>
            <person name="Daum C."/>
            <person name="Huntemann M."/>
            <person name="Ivanova N."/>
            <person name="Kyrpides N."/>
            <person name="Mikhailova N."/>
            <person name="Palaniappan K."/>
            <person name="Pillay M."/>
            <person name="Reddy T.B.K."/>
            <person name="Shapiro N."/>
            <person name="Stamatis D."/>
            <person name="Varghese N."/>
            <person name="Woyke T."/>
            <person name="Boden R."/>
            <person name="Freyermuth S.K."/>
            <person name="Kerfeld C.A."/>
        </authorList>
    </citation>
    <scope>NUCLEOTIDE SEQUENCE [LARGE SCALE GENOMIC DNA]</scope>
    <source>
        <strain evidence="13 14">JR-2</strain>
    </source>
</reference>
<feature type="binding site" evidence="8">
    <location>
        <begin position="187"/>
        <end position="194"/>
    </location>
    <ligand>
        <name>GTP</name>
        <dbReference type="ChEBI" id="CHEBI:37565"/>
        <label>2</label>
    </ligand>
</feature>
<evidence type="ECO:0000256" key="9">
    <source>
        <dbReference type="PROSITE-ProRule" id="PRU01049"/>
    </source>
</evidence>
<keyword evidence="6 8" id="KW-0342">GTP-binding</keyword>
<dbReference type="GO" id="GO:0042254">
    <property type="term" value="P:ribosome biogenesis"/>
    <property type="evidence" value="ECO:0007669"/>
    <property type="project" value="UniProtKB-KW"/>
</dbReference>
<evidence type="ECO:0000256" key="10">
    <source>
        <dbReference type="RuleBase" id="RU004481"/>
    </source>
</evidence>
<comment type="similarity">
    <text evidence="1 8 9 10">Belongs to the TRAFAC class TrmE-Era-EngA-EngB-Septin-like GTPase superfamily. EngA (Der) GTPase family.</text>
</comment>
<evidence type="ECO:0000256" key="11">
    <source>
        <dbReference type="SAM" id="MobiDB-lite"/>
    </source>
</evidence>
<feature type="binding site" evidence="8">
    <location>
        <begin position="10"/>
        <end position="17"/>
    </location>
    <ligand>
        <name>GTP</name>
        <dbReference type="ChEBI" id="CHEBI:37565"/>
        <label>1</label>
    </ligand>
</feature>
<feature type="binding site" evidence="8">
    <location>
        <begin position="57"/>
        <end position="61"/>
    </location>
    <ligand>
        <name>GTP</name>
        <dbReference type="ChEBI" id="CHEBI:37565"/>
        <label>1</label>
    </ligand>
</feature>
<dbReference type="CDD" id="cd01894">
    <property type="entry name" value="EngA1"/>
    <property type="match status" value="1"/>
</dbReference>
<dbReference type="InterPro" id="IPR031166">
    <property type="entry name" value="G_ENGA"/>
</dbReference>
<dbReference type="InterPro" id="IPR032859">
    <property type="entry name" value="KH_dom-like"/>
</dbReference>
<dbReference type="GO" id="GO:0005525">
    <property type="term" value="F:GTP binding"/>
    <property type="evidence" value="ECO:0007669"/>
    <property type="project" value="UniProtKB-UniRule"/>
</dbReference>
<dbReference type="SMART" id="SM00382">
    <property type="entry name" value="AAA"/>
    <property type="match status" value="2"/>
</dbReference>
<dbReference type="PROSITE" id="PS51712">
    <property type="entry name" value="G_ENGA"/>
    <property type="match status" value="2"/>
</dbReference>
<keyword evidence="4 10" id="KW-0677">Repeat</keyword>
<comment type="function">
    <text evidence="8 10">GTPase that plays an essential role in the late steps of ribosome biogenesis.</text>
</comment>
<dbReference type="PIRSF" id="PIRSF006485">
    <property type="entry name" value="GTP-binding_EngA"/>
    <property type="match status" value="1"/>
</dbReference>
<dbReference type="Pfam" id="PF01926">
    <property type="entry name" value="MMR_HSR1"/>
    <property type="match status" value="2"/>
</dbReference>
<name>A0A410H1S8_9GAMM</name>
<evidence type="ECO:0000313" key="14">
    <source>
        <dbReference type="Proteomes" id="UP000285478"/>
    </source>
</evidence>
<dbReference type="KEGG" id="htr:EPV75_03775"/>
<dbReference type="Gene3D" id="3.40.50.300">
    <property type="entry name" value="P-loop containing nucleotide triphosphate hydrolases"/>
    <property type="match status" value="2"/>
</dbReference>
<dbReference type="InterPro" id="IPR006073">
    <property type="entry name" value="GTP-bd"/>
</dbReference>
<evidence type="ECO:0000256" key="3">
    <source>
        <dbReference type="ARBA" id="ARBA00022517"/>
    </source>
</evidence>
<feature type="region of interest" description="Disordered" evidence="11">
    <location>
        <begin position="446"/>
        <end position="479"/>
    </location>
</feature>
<evidence type="ECO:0000313" key="13">
    <source>
        <dbReference type="EMBL" id="QAB14855.1"/>
    </source>
</evidence>
<dbReference type="SUPFAM" id="SSF52540">
    <property type="entry name" value="P-loop containing nucleoside triphosphate hydrolases"/>
    <property type="match status" value="2"/>
</dbReference>
<dbReference type="NCBIfam" id="TIGR03594">
    <property type="entry name" value="GTPase_EngA"/>
    <property type="match status" value="1"/>
</dbReference>
<dbReference type="CDD" id="cd01895">
    <property type="entry name" value="EngA2"/>
    <property type="match status" value="1"/>
</dbReference>
<dbReference type="Gene3D" id="3.30.300.20">
    <property type="match status" value="1"/>
</dbReference>
<dbReference type="InterPro" id="IPR016484">
    <property type="entry name" value="GTPase_Der"/>
</dbReference>
<dbReference type="PANTHER" id="PTHR43834">
    <property type="entry name" value="GTPASE DER"/>
    <property type="match status" value="1"/>
</dbReference>
<keyword evidence="14" id="KW-1185">Reference proteome</keyword>
<evidence type="ECO:0000256" key="2">
    <source>
        <dbReference type="ARBA" id="ARBA00020953"/>
    </source>
</evidence>
<dbReference type="InterPro" id="IPR003593">
    <property type="entry name" value="AAA+_ATPase"/>
</dbReference>
<dbReference type="PANTHER" id="PTHR43834:SF6">
    <property type="entry name" value="GTPASE DER"/>
    <property type="match status" value="1"/>
</dbReference>
<feature type="binding site" evidence="8">
    <location>
        <begin position="119"/>
        <end position="122"/>
    </location>
    <ligand>
        <name>GTP</name>
        <dbReference type="ChEBI" id="CHEBI:37565"/>
        <label>1</label>
    </ligand>
</feature>
<keyword evidence="3 8" id="KW-0690">Ribosome biogenesis</keyword>
<accession>A0A410H1S8</accession>
<gene>
    <name evidence="8 13" type="primary">der</name>
    <name evidence="13" type="ORF">EPV75_03775</name>
</gene>
<feature type="binding site" evidence="8">
    <location>
        <begin position="299"/>
        <end position="302"/>
    </location>
    <ligand>
        <name>GTP</name>
        <dbReference type="ChEBI" id="CHEBI:37565"/>
        <label>2</label>
    </ligand>
</feature>
<evidence type="ECO:0000256" key="1">
    <source>
        <dbReference type="ARBA" id="ARBA00008279"/>
    </source>
</evidence>
<proteinExistence type="inferred from homology"/>
<dbReference type="Proteomes" id="UP000285478">
    <property type="component" value="Chromosome"/>
</dbReference>
<feature type="domain" description="EngA-type G" evidence="12">
    <location>
        <begin position="181"/>
        <end position="354"/>
    </location>
</feature>
<feature type="binding site" evidence="8">
    <location>
        <begin position="234"/>
        <end position="238"/>
    </location>
    <ligand>
        <name>GTP</name>
        <dbReference type="ChEBI" id="CHEBI:37565"/>
        <label>2</label>
    </ligand>
</feature>
<dbReference type="NCBIfam" id="TIGR00231">
    <property type="entry name" value="small_GTP"/>
    <property type="match status" value="2"/>
</dbReference>
<feature type="domain" description="EngA-type G" evidence="12">
    <location>
        <begin position="4"/>
        <end position="167"/>
    </location>
</feature>
<dbReference type="Pfam" id="PF14714">
    <property type="entry name" value="KH_dom-like"/>
    <property type="match status" value="1"/>
</dbReference>
<dbReference type="EMBL" id="CP035033">
    <property type="protein sequence ID" value="QAB14855.1"/>
    <property type="molecule type" value="Genomic_DNA"/>
</dbReference>